<dbReference type="RefSeq" id="WP_067753741.1">
    <property type="nucleotide sequence ID" value="NZ_LT907988.1"/>
</dbReference>
<dbReference type="PANTHER" id="PTHR12599">
    <property type="entry name" value="PTERIN-4-ALPHA-CARBINOLAMINE DEHYDRATASE"/>
    <property type="match status" value="1"/>
</dbReference>
<evidence type="ECO:0000313" key="5">
    <source>
        <dbReference type="EMBL" id="SBT25562.1"/>
    </source>
</evidence>
<evidence type="ECO:0000256" key="2">
    <source>
        <dbReference type="ARBA" id="ARBA00006472"/>
    </source>
</evidence>
<dbReference type="Gene3D" id="3.30.1360.20">
    <property type="entry name" value="Transcriptional coactivator/pterin dehydratase"/>
    <property type="match status" value="1"/>
</dbReference>
<sequence length="104" mass="11854">MATRTPPARLALPTVLAELPDWRQVPGRDAIARHFRFKDFNAAFGFMTRVAMQAEALAHHPEWRNVYADVEVVLATHEIQGLSQRDVNLARWMDAAFLQMRNPG</sequence>
<keyword evidence="7" id="KW-1185">Reference proteome</keyword>
<gene>
    <name evidence="5" type="ORF">ODI_00229</name>
    <name evidence="6" type="ORF">ODI_R3121</name>
</gene>
<dbReference type="EMBL" id="LT907988">
    <property type="protein sequence ID" value="SOE50997.1"/>
    <property type="molecule type" value="Genomic_DNA"/>
</dbReference>
<organism evidence="5 7">
    <name type="scientific">Orrella dioscoreae</name>
    <dbReference type="NCBI Taxonomy" id="1851544"/>
    <lineage>
        <taxon>Bacteria</taxon>
        <taxon>Pseudomonadati</taxon>
        <taxon>Pseudomonadota</taxon>
        <taxon>Betaproteobacteria</taxon>
        <taxon>Burkholderiales</taxon>
        <taxon>Alcaligenaceae</taxon>
        <taxon>Orrella</taxon>
    </lineage>
</organism>
<reference evidence="5 7" key="1">
    <citation type="submission" date="2016-06" db="EMBL/GenBank/DDBJ databases">
        <authorList>
            <person name="Kjaerup R.B."/>
            <person name="Dalgaard T.S."/>
            <person name="Juul-Madsen H.R."/>
        </authorList>
    </citation>
    <scope>NUCLEOTIDE SEQUENCE [LARGE SCALE GENOMIC DNA]</scope>
    <source>
        <strain evidence="5">Orrdi1</strain>
    </source>
</reference>
<comment type="catalytic activity">
    <reaction evidence="1 4">
        <text>(4aS,6R)-4a-hydroxy-L-erythro-5,6,7,8-tetrahydrobiopterin = (6R)-L-erythro-6,7-dihydrobiopterin + H2O</text>
        <dbReference type="Rhea" id="RHEA:11920"/>
        <dbReference type="ChEBI" id="CHEBI:15377"/>
        <dbReference type="ChEBI" id="CHEBI:15642"/>
        <dbReference type="ChEBI" id="CHEBI:43120"/>
        <dbReference type="EC" id="4.2.1.96"/>
    </reaction>
</comment>
<dbReference type="InterPro" id="IPR001533">
    <property type="entry name" value="Pterin_deHydtase"/>
</dbReference>
<dbReference type="Pfam" id="PF01329">
    <property type="entry name" value="Pterin_4a"/>
    <property type="match status" value="1"/>
</dbReference>
<dbReference type="EC" id="4.2.1.96" evidence="4"/>
<accession>A0A1C3K230</accession>
<dbReference type="AlphaFoldDB" id="A0A1C3K230"/>
<dbReference type="CDD" id="cd00914">
    <property type="entry name" value="PCD_DCoH_subfamily_b"/>
    <property type="match status" value="1"/>
</dbReference>
<name>A0A1C3K230_9BURK</name>
<protein>
    <recommendedName>
        <fullName evidence="4">Putative pterin-4-alpha-carbinolamine dehydratase</fullName>
        <shortName evidence="4">PHS</shortName>
        <ecNumber evidence="4">4.2.1.96</ecNumber>
    </recommendedName>
    <alternativeName>
        <fullName evidence="4">4-alpha-hydroxy-tetrahydropterin dehydratase</fullName>
    </alternativeName>
    <alternativeName>
        <fullName evidence="4">Pterin carbinolamine dehydratase</fullName>
        <shortName evidence="4">PCD</shortName>
    </alternativeName>
</protein>
<dbReference type="KEGG" id="odi:ODI_R3121"/>
<dbReference type="InterPro" id="IPR036428">
    <property type="entry name" value="PCD_sf"/>
</dbReference>
<dbReference type="HAMAP" id="MF_00434">
    <property type="entry name" value="Pterin_4_alpha"/>
    <property type="match status" value="1"/>
</dbReference>
<keyword evidence="3 4" id="KW-0456">Lyase</keyword>
<dbReference type="STRING" id="1851544.ODI_00229"/>
<comment type="similarity">
    <text evidence="2 4">Belongs to the pterin-4-alpha-carbinolamine dehydratase family.</text>
</comment>
<proteinExistence type="inferred from homology"/>
<reference evidence="6 7" key="2">
    <citation type="submission" date="2017-08" db="EMBL/GenBank/DDBJ databases">
        <authorList>
            <person name="de Groot N.N."/>
        </authorList>
    </citation>
    <scope>NUCLEOTIDE SEQUENCE [LARGE SCALE GENOMIC DNA]</scope>
    <source>
        <strain evidence="6">Orrdi1</strain>
    </source>
</reference>
<evidence type="ECO:0000256" key="3">
    <source>
        <dbReference type="ARBA" id="ARBA00023239"/>
    </source>
</evidence>
<evidence type="ECO:0000313" key="6">
    <source>
        <dbReference type="EMBL" id="SOE50997.1"/>
    </source>
</evidence>
<dbReference type="NCBIfam" id="NF002018">
    <property type="entry name" value="PRK00823.1-3"/>
    <property type="match status" value="1"/>
</dbReference>
<dbReference type="OrthoDB" id="9794987at2"/>
<evidence type="ECO:0000256" key="1">
    <source>
        <dbReference type="ARBA" id="ARBA00001554"/>
    </source>
</evidence>
<dbReference type="Proteomes" id="UP000078558">
    <property type="component" value="Chromosome I"/>
</dbReference>
<dbReference type="GO" id="GO:0008124">
    <property type="term" value="F:4-alpha-hydroxytetrahydrobiopterin dehydratase activity"/>
    <property type="evidence" value="ECO:0007669"/>
    <property type="project" value="UniProtKB-UniRule"/>
</dbReference>
<dbReference type="GO" id="GO:0006729">
    <property type="term" value="P:tetrahydrobiopterin biosynthetic process"/>
    <property type="evidence" value="ECO:0007669"/>
    <property type="project" value="InterPro"/>
</dbReference>
<dbReference type="PANTHER" id="PTHR12599:SF0">
    <property type="entry name" value="PTERIN-4-ALPHA-CARBINOLAMINE DEHYDRATASE"/>
    <property type="match status" value="1"/>
</dbReference>
<dbReference type="EMBL" id="FLRC01000020">
    <property type="protein sequence ID" value="SBT25562.1"/>
    <property type="molecule type" value="Genomic_DNA"/>
</dbReference>
<evidence type="ECO:0000313" key="7">
    <source>
        <dbReference type="Proteomes" id="UP000078558"/>
    </source>
</evidence>
<evidence type="ECO:0000256" key="4">
    <source>
        <dbReference type="HAMAP-Rule" id="MF_00434"/>
    </source>
</evidence>
<dbReference type="SUPFAM" id="SSF55248">
    <property type="entry name" value="PCD-like"/>
    <property type="match status" value="1"/>
</dbReference>